<comment type="caution">
    <text evidence="2">The sequence shown here is derived from an EMBL/GenBank/DDBJ whole genome shotgun (WGS) entry which is preliminary data.</text>
</comment>
<name>A0A0F9U312_9ZZZZ</name>
<dbReference type="InterPro" id="IPR029062">
    <property type="entry name" value="Class_I_gatase-like"/>
</dbReference>
<dbReference type="EMBL" id="LAZR01000136">
    <property type="protein sequence ID" value="KKN87640.1"/>
    <property type="molecule type" value="Genomic_DNA"/>
</dbReference>
<dbReference type="Gene3D" id="3.40.50.880">
    <property type="match status" value="1"/>
</dbReference>
<reference evidence="2" key="1">
    <citation type="journal article" date="2015" name="Nature">
        <title>Complex archaea that bridge the gap between prokaryotes and eukaryotes.</title>
        <authorList>
            <person name="Spang A."/>
            <person name="Saw J.H."/>
            <person name="Jorgensen S.L."/>
            <person name="Zaremba-Niedzwiedzka K."/>
            <person name="Martijn J."/>
            <person name="Lind A.E."/>
            <person name="van Eijk R."/>
            <person name="Schleper C."/>
            <person name="Guy L."/>
            <person name="Ettema T.J."/>
        </authorList>
    </citation>
    <scope>NUCLEOTIDE SEQUENCE</scope>
</reference>
<dbReference type="AlphaFoldDB" id="A0A0F9U312"/>
<evidence type="ECO:0000313" key="2">
    <source>
        <dbReference type="EMBL" id="KKN87640.1"/>
    </source>
</evidence>
<dbReference type="PANTHER" id="PTHR48094:SF12">
    <property type="entry name" value="PARKINSON DISEASE PROTEIN 7 HOMOLOG"/>
    <property type="match status" value="1"/>
</dbReference>
<gene>
    <name evidence="2" type="ORF">LCGC14_0256890</name>
</gene>
<dbReference type="InterPro" id="IPR050325">
    <property type="entry name" value="Prot/Nucl_acid_deglycase"/>
</dbReference>
<feature type="domain" description="DJ-1/PfpI" evidence="1">
    <location>
        <begin position="11"/>
        <end position="176"/>
    </location>
</feature>
<protein>
    <recommendedName>
        <fullName evidence="1">DJ-1/PfpI domain-containing protein</fullName>
    </recommendedName>
</protein>
<dbReference type="GO" id="GO:0005737">
    <property type="term" value="C:cytoplasm"/>
    <property type="evidence" value="ECO:0007669"/>
    <property type="project" value="TreeGrafter"/>
</dbReference>
<accession>A0A0F9U312</accession>
<dbReference type="PANTHER" id="PTHR48094">
    <property type="entry name" value="PROTEIN/NUCLEIC ACID DEGLYCASE DJ-1-RELATED"/>
    <property type="match status" value="1"/>
</dbReference>
<dbReference type="Pfam" id="PF01965">
    <property type="entry name" value="DJ-1_PfpI"/>
    <property type="match status" value="1"/>
</dbReference>
<dbReference type="SUPFAM" id="SSF52317">
    <property type="entry name" value="Class I glutamine amidotransferase-like"/>
    <property type="match status" value="1"/>
</dbReference>
<dbReference type="InterPro" id="IPR002818">
    <property type="entry name" value="DJ-1/PfpI"/>
</dbReference>
<evidence type="ECO:0000259" key="1">
    <source>
        <dbReference type="Pfam" id="PF01965"/>
    </source>
</evidence>
<sequence length="181" mass="19319">MPKPLENREIAMIIAFREFRDEEYFIPKQTLEMAGANITTVSTSLGGAIGKMGGEVKIDLTLDELKVGDYNAVLFIGGPGAAKYIDDPQARQIAREVADSAMVLGAICIAPAILARAGVLSGKQATVWSNIMDKSAVKILKEEGAEYHSEPVVIDGKIITADGPASAKKFAEAIIEALKKE</sequence>
<organism evidence="2">
    <name type="scientific">marine sediment metagenome</name>
    <dbReference type="NCBI Taxonomy" id="412755"/>
    <lineage>
        <taxon>unclassified sequences</taxon>
        <taxon>metagenomes</taxon>
        <taxon>ecological metagenomes</taxon>
    </lineage>
</organism>
<proteinExistence type="predicted"/>